<dbReference type="Pfam" id="PF03852">
    <property type="entry name" value="Vsr"/>
    <property type="match status" value="1"/>
</dbReference>
<protein>
    <recommendedName>
        <fullName evidence="6">Very short patch repair endonuclease</fullName>
        <ecNumber evidence="6">3.1.-.-</ecNumber>
    </recommendedName>
</protein>
<dbReference type="InterPro" id="IPR011335">
    <property type="entry name" value="Restrct_endonuc-II-like"/>
</dbReference>
<evidence type="ECO:0000256" key="4">
    <source>
        <dbReference type="ARBA" id="ARBA00022801"/>
    </source>
</evidence>
<accession>A0ABT0H1F3</accession>
<dbReference type="InterPro" id="IPR004603">
    <property type="entry name" value="DNA_mismatch_endonuc_vsr"/>
</dbReference>
<evidence type="ECO:0000313" key="8">
    <source>
        <dbReference type="Proteomes" id="UP001431221"/>
    </source>
</evidence>
<dbReference type="NCBIfam" id="TIGR00632">
    <property type="entry name" value="vsr"/>
    <property type="match status" value="1"/>
</dbReference>
<dbReference type="Gene3D" id="3.40.960.10">
    <property type="entry name" value="VSR Endonuclease"/>
    <property type="match status" value="1"/>
</dbReference>
<keyword evidence="2 6" id="KW-0255">Endonuclease</keyword>
<dbReference type="EMBL" id="JALNMJ010000027">
    <property type="protein sequence ID" value="MCK7615527.1"/>
    <property type="molecule type" value="Genomic_DNA"/>
</dbReference>
<keyword evidence="4 6" id="KW-0378">Hydrolase</keyword>
<evidence type="ECO:0000256" key="3">
    <source>
        <dbReference type="ARBA" id="ARBA00022763"/>
    </source>
</evidence>
<evidence type="ECO:0000313" key="7">
    <source>
        <dbReference type="EMBL" id="MCK7615527.1"/>
    </source>
</evidence>
<reference evidence="7" key="1">
    <citation type="submission" date="2022-04" db="EMBL/GenBank/DDBJ databases">
        <title>Roseibium sp. CAU 1639 isolated from mud.</title>
        <authorList>
            <person name="Kim W."/>
        </authorList>
    </citation>
    <scope>NUCLEOTIDE SEQUENCE</scope>
    <source>
        <strain evidence="7">CAU 1639</strain>
    </source>
</reference>
<evidence type="ECO:0000256" key="5">
    <source>
        <dbReference type="ARBA" id="ARBA00023204"/>
    </source>
</evidence>
<keyword evidence="1 6" id="KW-0540">Nuclease</keyword>
<dbReference type="PIRSF" id="PIRSF018267">
    <property type="entry name" value="VSR_endonuc"/>
    <property type="match status" value="1"/>
</dbReference>
<keyword evidence="8" id="KW-1185">Reference proteome</keyword>
<dbReference type="RefSeq" id="WP_248159182.1">
    <property type="nucleotide sequence ID" value="NZ_JALNMJ010000027.1"/>
</dbReference>
<gene>
    <name evidence="7" type="ORF">M0H32_25435</name>
</gene>
<dbReference type="EC" id="3.1.-.-" evidence="6"/>
<name>A0ABT0H1F3_9HYPH</name>
<comment type="caution">
    <text evidence="7">The sequence shown here is derived from an EMBL/GenBank/DDBJ whole genome shotgun (WGS) entry which is preliminary data.</text>
</comment>
<comment type="similarity">
    <text evidence="6">Belongs to the vsr family.</text>
</comment>
<comment type="function">
    <text evidence="6">May nick specific sequences that contain T:G mispairs resulting from m5C-deamination.</text>
</comment>
<dbReference type="SUPFAM" id="SSF52980">
    <property type="entry name" value="Restriction endonuclease-like"/>
    <property type="match status" value="1"/>
</dbReference>
<dbReference type="GO" id="GO:0004519">
    <property type="term" value="F:endonuclease activity"/>
    <property type="evidence" value="ECO:0007669"/>
    <property type="project" value="UniProtKB-KW"/>
</dbReference>
<dbReference type="CDD" id="cd00221">
    <property type="entry name" value="Vsr"/>
    <property type="match status" value="1"/>
</dbReference>
<evidence type="ECO:0000256" key="1">
    <source>
        <dbReference type="ARBA" id="ARBA00022722"/>
    </source>
</evidence>
<dbReference type="Proteomes" id="UP001431221">
    <property type="component" value="Unassembled WGS sequence"/>
</dbReference>
<evidence type="ECO:0000256" key="6">
    <source>
        <dbReference type="PIRNR" id="PIRNR018267"/>
    </source>
</evidence>
<organism evidence="7 8">
    <name type="scientific">Roseibium sediminicola</name>
    <dbReference type="NCBI Taxonomy" id="2933272"/>
    <lineage>
        <taxon>Bacteria</taxon>
        <taxon>Pseudomonadati</taxon>
        <taxon>Pseudomonadota</taxon>
        <taxon>Alphaproteobacteria</taxon>
        <taxon>Hyphomicrobiales</taxon>
        <taxon>Stappiaceae</taxon>
        <taxon>Roseibium</taxon>
    </lineage>
</organism>
<keyword evidence="5 6" id="KW-0234">DNA repair</keyword>
<evidence type="ECO:0000256" key="2">
    <source>
        <dbReference type="ARBA" id="ARBA00022759"/>
    </source>
</evidence>
<keyword evidence="3 6" id="KW-0227">DNA damage</keyword>
<sequence length="134" mass="15844">MDTRTPEQRRRIMQSVKSKNTAPELVVRKLLHSMGFRFRLHPKDLPGKPDIVFRSKKRAINVNGCFWHGHGCPKGQLPKSRLEYWGPKITANKARDARKRSELEELDWRLLDVWQCEIDDHDALEKKLRSFLQE</sequence>
<proteinExistence type="inferred from homology"/>